<name>A0A7S9DVH2_9ALTE</name>
<dbReference type="PROSITE" id="PS50977">
    <property type="entry name" value="HTH_TETR_2"/>
    <property type="match status" value="1"/>
</dbReference>
<dbReference type="SUPFAM" id="SSF46689">
    <property type="entry name" value="Homeodomain-like"/>
    <property type="match status" value="1"/>
</dbReference>
<evidence type="ECO:0000313" key="5">
    <source>
        <dbReference type="Proteomes" id="UP000595095"/>
    </source>
</evidence>
<dbReference type="InterPro" id="IPR050109">
    <property type="entry name" value="HTH-type_TetR-like_transc_reg"/>
</dbReference>
<dbReference type="PANTHER" id="PTHR30328">
    <property type="entry name" value="TRANSCRIPTIONAL REPRESSOR"/>
    <property type="match status" value="1"/>
</dbReference>
<reference evidence="4 5" key="1">
    <citation type="submission" date="2020-11" db="EMBL/GenBank/DDBJ databases">
        <title>Complete genome sequence for Salinimonas sp. strain G2-b.</title>
        <authorList>
            <person name="Park S.-J."/>
        </authorList>
    </citation>
    <scope>NUCLEOTIDE SEQUENCE [LARGE SCALE GENOMIC DNA]</scope>
    <source>
        <strain evidence="4 5">G2-b</strain>
    </source>
</reference>
<dbReference type="Gene3D" id="1.10.10.60">
    <property type="entry name" value="Homeodomain-like"/>
    <property type="match status" value="1"/>
</dbReference>
<keyword evidence="1 2" id="KW-0238">DNA-binding</keyword>
<dbReference type="PANTHER" id="PTHR30328:SF54">
    <property type="entry name" value="HTH-TYPE TRANSCRIPTIONAL REPRESSOR SCO4008"/>
    <property type="match status" value="1"/>
</dbReference>
<protein>
    <submittedName>
        <fullName evidence="4">TetR family transcriptional regulator C-terminal domain-containing protein</fullName>
    </submittedName>
</protein>
<dbReference type="InterPro" id="IPR036271">
    <property type="entry name" value="Tet_transcr_reg_TetR-rel_C_sf"/>
</dbReference>
<sequence length="216" mass="24500">MAVNKSSDASVGEKNKQNILQAAEKVFAQQGLKGSSVQQIADTAGLPKTNVLYYFKTKQSLYQAVLQQTLSLWNSRFDQASATDDPAETLAEYISEKIDMSRTHPLLSKIFAMEILNGGPNLDTYFNHKHVSWMQGRVAIIESWIEQQKITRVDPYYLLFTIWASTQHYADFSVQVTRLRGEKMKKVDFEEAKRTVIKLVLTGCGLTVPARYQNLQ</sequence>
<dbReference type="KEGG" id="smaa:IT774_10120"/>
<feature type="DNA-binding region" description="H-T-H motif" evidence="2">
    <location>
        <begin position="36"/>
        <end position="55"/>
    </location>
</feature>
<gene>
    <name evidence="4" type="ORF">IT774_10120</name>
</gene>
<accession>A0A7S9DVH2</accession>
<dbReference type="InterPro" id="IPR013573">
    <property type="entry name" value="Tscrpt_reg_YcdC_C"/>
</dbReference>
<dbReference type="GO" id="GO:0003677">
    <property type="term" value="F:DNA binding"/>
    <property type="evidence" value="ECO:0007669"/>
    <property type="project" value="UniProtKB-UniRule"/>
</dbReference>
<dbReference type="InterPro" id="IPR009057">
    <property type="entry name" value="Homeodomain-like_sf"/>
</dbReference>
<dbReference type="RefSeq" id="WP_195809685.1">
    <property type="nucleotide sequence ID" value="NZ_CP064795.1"/>
</dbReference>
<evidence type="ECO:0000256" key="2">
    <source>
        <dbReference type="PROSITE-ProRule" id="PRU00335"/>
    </source>
</evidence>
<dbReference type="Gene3D" id="1.10.357.10">
    <property type="entry name" value="Tetracycline Repressor, domain 2"/>
    <property type="match status" value="1"/>
</dbReference>
<evidence type="ECO:0000259" key="3">
    <source>
        <dbReference type="PROSITE" id="PS50977"/>
    </source>
</evidence>
<dbReference type="PRINTS" id="PR00455">
    <property type="entry name" value="HTHTETR"/>
</dbReference>
<dbReference type="InterPro" id="IPR001647">
    <property type="entry name" value="HTH_TetR"/>
</dbReference>
<dbReference type="Pfam" id="PF00440">
    <property type="entry name" value="TetR_N"/>
    <property type="match status" value="1"/>
</dbReference>
<feature type="domain" description="HTH tetR-type" evidence="3">
    <location>
        <begin position="13"/>
        <end position="73"/>
    </location>
</feature>
<evidence type="ECO:0000256" key="1">
    <source>
        <dbReference type="ARBA" id="ARBA00023125"/>
    </source>
</evidence>
<proteinExistence type="predicted"/>
<evidence type="ECO:0000313" key="4">
    <source>
        <dbReference type="EMBL" id="QPG04592.1"/>
    </source>
</evidence>
<dbReference type="AlphaFoldDB" id="A0A7S9DVH2"/>
<keyword evidence="5" id="KW-1185">Reference proteome</keyword>
<dbReference type="GO" id="GO:0045892">
    <property type="term" value="P:negative regulation of DNA-templated transcription"/>
    <property type="evidence" value="ECO:0007669"/>
    <property type="project" value="InterPro"/>
</dbReference>
<dbReference type="Pfam" id="PF08362">
    <property type="entry name" value="TetR_C_3"/>
    <property type="match status" value="1"/>
</dbReference>
<dbReference type="SUPFAM" id="SSF48498">
    <property type="entry name" value="Tetracyclin repressor-like, C-terminal domain"/>
    <property type="match status" value="1"/>
</dbReference>
<dbReference type="Proteomes" id="UP000595095">
    <property type="component" value="Chromosome"/>
</dbReference>
<organism evidence="4 5">
    <name type="scientific">Salinimonas marina</name>
    <dbReference type="NCBI Taxonomy" id="2785918"/>
    <lineage>
        <taxon>Bacteria</taxon>
        <taxon>Pseudomonadati</taxon>
        <taxon>Pseudomonadota</taxon>
        <taxon>Gammaproteobacteria</taxon>
        <taxon>Alteromonadales</taxon>
        <taxon>Alteromonadaceae</taxon>
        <taxon>Alteromonas/Salinimonas group</taxon>
        <taxon>Salinimonas</taxon>
    </lineage>
</organism>
<dbReference type="EMBL" id="CP064795">
    <property type="protein sequence ID" value="QPG04592.1"/>
    <property type="molecule type" value="Genomic_DNA"/>
</dbReference>